<evidence type="ECO:0000313" key="5">
    <source>
        <dbReference type="Proteomes" id="UP000316199"/>
    </source>
</evidence>
<accession>A0A520S3F4</accession>
<protein>
    <recommendedName>
        <fullName evidence="3">Zeta toxin domain-containing protein</fullName>
    </recommendedName>
</protein>
<dbReference type="SUPFAM" id="SSF52540">
    <property type="entry name" value="P-loop containing nucleoside triphosphate hydrolases"/>
    <property type="match status" value="1"/>
</dbReference>
<evidence type="ECO:0000256" key="1">
    <source>
        <dbReference type="ARBA" id="ARBA00022741"/>
    </source>
</evidence>
<comment type="caution">
    <text evidence="4">The sequence shown here is derived from an EMBL/GenBank/DDBJ whole genome shotgun (WGS) entry which is preliminary data.</text>
</comment>
<dbReference type="GO" id="GO:0005524">
    <property type="term" value="F:ATP binding"/>
    <property type="evidence" value="ECO:0007669"/>
    <property type="project" value="UniProtKB-KW"/>
</dbReference>
<dbReference type="EMBL" id="SHAG01000006">
    <property type="protein sequence ID" value="RZO76979.1"/>
    <property type="molecule type" value="Genomic_DNA"/>
</dbReference>
<dbReference type="Proteomes" id="UP000316199">
    <property type="component" value="Unassembled WGS sequence"/>
</dbReference>
<name>A0A520S3F4_9GAMM</name>
<dbReference type="InterPro" id="IPR010488">
    <property type="entry name" value="Zeta_toxin_domain"/>
</dbReference>
<evidence type="ECO:0000256" key="2">
    <source>
        <dbReference type="ARBA" id="ARBA00022840"/>
    </source>
</evidence>
<proteinExistence type="predicted"/>
<gene>
    <name evidence="4" type="ORF">EVA68_02870</name>
</gene>
<dbReference type="InterPro" id="IPR027417">
    <property type="entry name" value="P-loop_NTPase"/>
</dbReference>
<dbReference type="AlphaFoldDB" id="A0A520S3F4"/>
<evidence type="ECO:0000259" key="3">
    <source>
        <dbReference type="Pfam" id="PF06414"/>
    </source>
</evidence>
<evidence type="ECO:0000313" key="4">
    <source>
        <dbReference type="EMBL" id="RZO76979.1"/>
    </source>
</evidence>
<keyword evidence="1" id="KW-0547">Nucleotide-binding</keyword>
<keyword evidence="2" id="KW-0067">ATP-binding</keyword>
<reference evidence="4 5" key="1">
    <citation type="submission" date="2019-02" db="EMBL/GenBank/DDBJ databases">
        <title>Prokaryotic population dynamics and viral predation in marine succession experiment using metagenomics: the confinement effect.</title>
        <authorList>
            <person name="Haro-Moreno J.M."/>
            <person name="Rodriguez-Valera F."/>
            <person name="Lopez-Perez M."/>
        </authorList>
    </citation>
    <scope>NUCLEOTIDE SEQUENCE [LARGE SCALE GENOMIC DNA]</scope>
    <source>
        <strain evidence="4">MED-G157</strain>
    </source>
</reference>
<dbReference type="GO" id="GO:0016301">
    <property type="term" value="F:kinase activity"/>
    <property type="evidence" value="ECO:0007669"/>
    <property type="project" value="InterPro"/>
</dbReference>
<feature type="domain" description="Zeta toxin" evidence="3">
    <location>
        <begin position="1"/>
        <end position="137"/>
    </location>
</feature>
<dbReference type="Pfam" id="PF06414">
    <property type="entry name" value="Zeta_toxin"/>
    <property type="match status" value="1"/>
</dbReference>
<dbReference type="Gene3D" id="3.40.50.300">
    <property type="entry name" value="P-loop containing nucleotide triphosphate hydrolases"/>
    <property type="match status" value="1"/>
</dbReference>
<organism evidence="4 5">
    <name type="scientific">OM182 bacterium</name>
    <dbReference type="NCBI Taxonomy" id="2510334"/>
    <lineage>
        <taxon>Bacteria</taxon>
        <taxon>Pseudomonadati</taxon>
        <taxon>Pseudomonadota</taxon>
        <taxon>Gammaproteobacteria</taxon>
        <taxon>OMG group</taxon>
        <taxon>OM182 clade</taxon>
    </lineage>
</organism>
<sequence>MAGIPGSGKSTFVAKAQSAGLFPRVAFVLNPDIVMVKLPEYQDLVRQKGPEKAFTILELPVRNLAYDLCTEAIKIKSDIIKDMGSARQENYDMLKEVKESGYILKMYVILVETREAMRRCALRKGRYTPPRLISERNLSLKGLIPKYTELVDELHYLDNNDSTRPFGKL</sequence>